<dbReference type="OrthoDB" id="432685at2759"/>
<dbReference type="Pfam" id="PF03649">
    <property type="entry name" value="UPF0014"/>
    <property type="match status" value="1"/>
</dbReference>
<comment type="subcellular location">
    <subcellularLocation>
        <location evidence="1">Membrane</location>
        <topology evidence="1">Multi-pass membrane protein</topology>
    </subcellularLocation>
</comment>
<keyword evidence="3 7" id="KW-0812">Transmembrane</keyword>
<feature type="transmembrane region" description="Helical" evidence="7">
    <location>
        <begin position="53"/>
        <end position="74"/>
    </location>
</feature>
<feature type="region of interest" description="Disordered" evidence="6">
    <location>
        <begin position="315"/>
        <end position="345"/>
    </location>
</feature>
<keyword evidence="4 7" id="KW-1133">Transmembrane helix</keyword>
<dbReference type="PANTHER" id="PTHR30028:SF0">
    <property type="entry name" value="PROTEIN ALUMINUM SENSITIVE 3"/>
    <property type="match status" value="1"/>
</dbReference>
<feature type="compositionally biased region" description="Gly residues" evidence="6">
    <location>
        <begin position="321"/>
        <end position="330"/>
    </location>
</feature>
<evidence type="ECO:0000256" key="6">
    <source>
        <dbReference type="SAM" id="MobiDB-lite"/>
    </source>
</evidence>
<evidence type="ECO:0000256" key="2">
    <source>
        <dbReference type="ARBA" id="ARBA00005268"/>
    </source>
</evidence>
<dbReference type="PANTHER" id="PTHR30028">
    <property type="entry name" value="UPF0014 INNER MEMBRANE PROTEIN YBBM-RELATED"/>
    <property type="match status" value="1"/>
</dbReference>
<dbReference type="GeneID" id="28983509"/>
<evidence type="ECO:0000256" key="1">
    <source>
        <dbReference type="ARBA" id="ARBA00004141"/>
    </source>
</evidence>
<dbReference type="RefSeq" id="XP_018279626.1">
    <property type="nucleotide sequence ID" value="XM_018422906.1"/>
</dbReference>
<name>A0A0J0XPU0_9TREE</name>
<evidence type="ECO:0000256" key="5">
    <source>
        <dbReference type="ARBA" id="ARBA00023136"/>
    </source>
</evidence>
<feature type="transmembrane region" description="Helical" evidence="7">
    <location>
        <begin position="111"/>
        <end position="132"/>
    </location>
</feature>
<keyword evidence="5 7" id="KW-0472">Membrane</keyword>
<feature type="transmembrane region" description="Helical" evidence="7">
    <location>
        <begin position="144"/>
        <end position="166"/>
    </location>
</feature>
<sequence length="345" mass="37346">MDFSYLGHKGAPDDGIGSGSVLTWRNVGLGFLFIVFDAVLSTIMGLKIGRNLIVAACRCILQLMVMSMVLGKVFASNNPFAVAGIAFVLNVLGAIEATFNKAKRRFSNMFPCILLSLLCGSIPIGILGQQFAMEQRPFWKPEQYIPILGMLLGNGISAIGIAMNSVSTEFANNRDRIETYLAFGAGRFEAVRPLAIDALAAALLPTINQMSVIGLISIPGMMTGAIVGGKSVEQAAKLQMIVMFMISASSALATIVALWFALTTLIDDRDRVRPDRLDSRKPAFYRWRDRTVDRVWHWFTSFRCCGGRERGTEEERRGLLSGNGEGGSNGPNGANGANGSNGNRH</sequence>
<dbReference type="AlphaFoldDB" id="A0A0J0XPU0"/>
<keyword evidence="9" id="KW-1185">Reference proteome</keyword>
<evidence type="ECO:0000313" key="8">
    <source>
        <dbReference type="EMBL" id="KLT43135.1"/>
    </source>
</evidence>
<feature type="transmembrane region" description="Helical" evidence="7">
    <location>
        <begin position="27"/>
        <end position="46"/>
    </location>
</feature>
<evidence type="ECO:0000256" key="4">
    <source>
        <dbReference type="ARBA" id="ARBA00022989"/>
    </source>
</evidence>
<feature type="transmembrane region" description="Helical" evidence="7">
    <location>
        <begin position="80"/>
        <end position="99"/>
    </location>
</feature>
<gene>
    <name evidence="8" type="ORF">CC85DRAFT_284889</name>
</gene>
<dbReference type="GO" id="GO:0005886">
    <property type="term" value="C:plasma membrane"/>
    <property type="evidence" value="ECO:0007669"/>
    <property type="project" value="TreeGrafter"/>
</dbReference>
<feature type="compositionally biased region" description="Low complexity" evidence="6">
    <location>
        <begin position="331"/>
        <end position="345"/>
    </location>
</feature>
<evidence type="ECO:0000256" key="3">
    <source>
        <dbReference type="ARBA" id="ARBA00022692"/>
    </source>
</evidence>
<evidence type="ECO:0000313" key="9">
    <source>
        <dbReference type="Proteomes" id="UP000053611"/>
    </source>
</evidence>
<organism evidence="8 9">
    <name type="scientific">Cutaneotrichosporon oleaginosum</name>
    <dbReference type="NCBI Taxonomy" id="879819"/>
    <lineage>
        <taxon>Eukaryota</taxon>
        <taxon>Fungi</taxon>
        <taxon>Dikarya</taxon>
        <taxon>Basidiomycota</taxon>
        <taxon>Agaricomycotina</taxon>
        <taxon>Tremellomycetes</taxon>
        <taxon>Trichosporonales</taxon>
        <taxon>Trichosporonaceae</taxon>
        <taxon>Cutaneotrichosporon</taxon>
    </lineage>
</organism>
<protein>
    <submittedName>
        <fullName evidence="8">UPF0014-domain-containing protein</fullName>
    </submittedName>
</protein>
<dbReference type="EMBL" id="KQ087198">
    <property type="protein sequence ID" value="KLT43135.1"/>
    <property type="molecule type" value="Genomic_DNA"/>
</dbReference>
<feature type="transmembrane region" description="Helical" evidence="7">
    <location>
        <begin position="241"/>
        <end position="266"/>
    </location>
</feature>
<proteinExistence type="inferred from homology"/>
<dbReference type="Proteomes" id="UP000053611">
    <property type="component" value="Unassembled WGS sequence"/>
</dbReference>
<evidence type="ECO:0000256" key="7">
    <source>
        <dbReference type="SAM" id="Phobius"/>
    </source>
</evidence>
<comment type="similarity">
    <text evidence="2">Belongs to the UPF0014 family.</text>
</comment>
<dbReference type="InterPro" id="IPR005226">
    <property type="entry name" value="UPF0014_fam"/>
</dbReference>
<reference evidence="8 9" key="1">
    <citation type="submission" date="2015-03" db="EMBL/GenBank/DDBJ databases">
        <title>Genomics and transcriptomics of the oil-accumulating basidiomycete yeast T. oleaginosus allow insights into substrate utilization and the diverse evolutionary trajectories of mating systems in fungi.</title>
        <authorList>
            <consortium name="DOE Joint Genome Institute"/>
            <person name="Kourist R."/>
            <person name="Kracht O."/>
            <person name="Bracharz F."/>
            <person name="Lipzen A."/>
            <person name="Nolan M."/>
            <person name="Ohm R."/>
            <person name="Grigoriev I."/>
            <person name="Sun S."/>
            <person name="Heitman J."/>
            <person name="Bruck T."/>
            <person name="Nowrousian M."/>
        </authorList>
    </citation>
    <scope>NUCLEOTIDE SEQUENCE [LARGE SCALE GENOMIC DNA]</scope>
    <source>
        <strain evidence="8 9">IBC0246</strain>
    </source>
</reference>
<accession>A0A0J0XPU0</accession>